<sequence length="76" mass="7823">MLDKKREQGRKIITNATKNVKRSTHVLMCGLVLAGVAGPAITAFAVSNGTDIKTSEATQNSTTTTSAASSSNTPAT</sequence>
<evidence type="ECO:0000313" key="2">
    <source>
        <dbReference type="EMBL" id="BAK20573.1"/>
    </source>
</evidence>
<feature type="region of interest" description="Disordered" evidence="1">
    <location>
        <begin position="56"/>
        <end position="76"/>
    </location>
</feature>
<dbReference type="KEGG" id="mps:MPTP_0074"/>
<evidence type="ECO:0000256" key="1">
    <source>
        <dbReference type="SAM" id="MobiDB-lite"/>
    </source>
</evidence>
<dbReference type="Proteomes" id="UP000008456">
    <property type="component" value="Chromosome"/>
</dbReference>
<organism evidence="2 3">
    <name type="scientific">Melissococcus plutonius (strain ATCC 35311 / DSM 29964 / CIP 104052 / LMG 20360 / NCIMB 702443)</name>
    <dbReference type="NCBI Taxonomy" id="940190"/>
    <lineage>
        <taxon>Bacteria</taxon>
        <taxon>Bacillati</taxon>
        <taxon>Bacillota</taxon>
        <taxon>Bacilli</taxon>
        <taxon>Lactobacillales</taxon>
        <taxon>Enterococcaceae</taxon>
        <taxon>Melissococcus</taxon>
    </lineage>
</organism>
<protein>
    <submittedName>
        <fullName evidence="2">Uncharacterized protein</fullName>
    </submittedName>
</protein>
<accession>F3Y7U5</accession>
<reference key="2">
    <citation type="submission" date="2011-04" db="EMBL/GenBank/DDBJ databases">
        <title>Whole genome sequence of Melissococcus plutonius ATCC 35311.</title>
        <authorList>
            <person name="Okumura K."/>
            <person name="Arai R."/>
            <person name="Osaki M."/>
            <person name="Okura M."/>
            <person name="Kirikae T."/>
            <person name="Takamatsu D."/>
            <person name="Akiyama T."/>
        </authorList>
    </citation>
    <scope>NUCLEOTIDE SEQUENCE</scope>
    <source>
        <strain>ATCC 35311</strain>
    </source>
</reference>
<dbReference type="AlphaFoldDB" id="F3Y7U5"/>
<reference evidence="2 3" key="1">
    <citation type="journal article" date="2011" name="J. Bacteriol.">
        <title>Complete genome sequence of Melissococcus plutonius ATCC 35311.</title>
        <authorList>
            <person name="Okumura K."/>
            <person name="Arai R."/>
            <person name="Okura M."/>
            <person name="Kirikae T."/>
            <person name="Takamatsu D."/>
            <person name="Osaki M."/>
            <person name="Miyoshi-Akiyama T."/>
        </authorList>
    </citation>
    <scope>NUCLEOTIDE SEQUENCE [LARGE SCALE GENOMIC DNA]</scope>
    <source>
        <strain evidence="3">ATCC 35311 / CIP 104052 / LMG 20360 / NCIMB 702443</strain>
    </source>
</reference>
<keyword evidence="3" id="KW-1185">Reference proteome</keyword>
<dbReference type="RefSeq" id="WP_013773011.1">
    <property type="nucleotide sequence ID" value="NC_015516.1"/>
</dbReference>
<proteinExistence type="predicted"/>
<dbReference type="EMBL" id="AP012200">
    <property type="protein sequence ID" value="BAK20573.1"/>
    <property type="molecule type" value="Genomic_DNA"/>
</dbReference>
<evidence type="ECO:0000313" key="3">
    <source>
        <dbReference type="Proteomes" id="UP000008456"/>
    </source>
</evidence>
<gene>
    <name evidence="2" type="ordered locus">MPTP_0074</name>
</gene>
<dbReference type="HOGENOM" id="CLU_2650231_0_0_9"/>
<name>F3Y7U5_MELPT</name>